<dbReference type="RefSeq" id="WP_191183082.1">
    <property type="nucleotide sequence ID" value="NZ_JACXAJ010000002.1"/>
</dbReference>
<organism evidence="1 2">
    <name type="scientific">Pontibacter aquaedesilientis</name>
    <dbReference type="NCBI Taxonomy" id="2766980"/>
    <lineage>
        <taxon>Bacteria</taxon>
        <taxon>Pseudomonadati</taxon>
        <taxon>Bacteroidota</taxon>
        <taxon>Cytophagia</taxon>
        <taxon>Cytophagales</taxon>
        <taxon>Hymenobacteraceae</taxon>
        <taxon>Pontibacter</taxon>
    </lineage>
</organism>
<comment type="caution">
    <text evidence="1">The sequence shown here is derived from an EMBL/GenBank/DDBJ whole genome shotgun (WGS) entry which is preliminary data.</text>
</comment>
<keyword evidence="2" id="KW-1185">Reference proteome</keyword>
<accession>A0ABR7XF89</accession>
<dbReference type="Pfam" id="PF08889">
    <property type="entry name" value="WbqC"/>
    <property type="match status" value="1"/>
</dbReference>
<protein>
    <submittedName>
        <fullName evidence="1">WbqC family protein</fullName>
    </submittedName>
</protein>
<gene>
    <name evidence="1" type="ORF">H9Q13_07205</name>
</gene>
<proteinExistence type="predicted"/>
<reference evidence="1 2" key="1">
    <citation type="submission" date="2020-09" db="EMBL/GenBank/DDBJ databases">
        <title>Genome sequencing and assembly of Pontibacter sp.</title>
        <authorList>
            <person name="Chhetri G."/>
        </authorList>
    </citation>
    <scope>NUCLEOTIDE SEQUENCE [LARGE SCALE GENOMIC DNA]</scope>
    <source>
        <strain evidence="1 2">JH31</strain>
    </source>
</reference>
<evidence type="ECO:0000313" key="1">
    <source>
        <dbReference type="EMBL" id="MBD1396947.1"/>
    </source>
</evidence>
<dbReference type="EMBL" id="JACXAJ010000002">
    <property type="protein sequence ID" value="MBD1396947.1"/>
    <property type="molecule type" value="Genomic_DNA"/>
</dbReference>
<evidence type="ECO:0000313" key="2">
    <source>
        <dbReference type="Proteomes" id="UP000625551"/>
    </source>
</evidence>
<sequence>MTLAIMQPYIFPYIGYFQLINAVDKFVIYDDVNFIKQGWINRNRILLHGKEHLFTVPLEGASSFKLIRETELNYKSYRTWEVKFLKSLEQSYKKASNFGDCFELMQKVFKRIEGQTNIADLAVASIVEVCNYLELKTEIKLTSTIYDNQNLSAQSRVIDICIKEAALKYINPEGGQSLYDHMVFEEHGLQLKFIKVGLDEYKQFNLPFSKGLSIIDVLMFNPRERVKQMVNNYNLL</sequence>
<name>A0ABR7XF89_9BACT</name>
<dbReference type="Proteomes" id="UP000625551">
    <property type="component" value="Unassembled WGS sequence"/>
</dbReference>
<dbReference type="InterPro" id="IPR014985">
    <property type="entry name" value="WbqC"/>
</dbReference>